<dbReference type="GO" id="GO:0043565">
    <property type="term" value="F:sequence-specific DNA binding"/>
    <property type="evidence" value="ECO:0007669"/>
    <property type="project" value="InterPro"/>
</dbReference>
<dbReference type="GO" id="GO:0003700">
    <property type="term" value="F:DNA-binding transcription factor activity"/>
    <property type="evidence" value="ECO:0007669"/>
    <property type="project" value="InterPro"/>
</dbReference>
<dbReference type="Proteomes" id="UP000636709">
    <property type="component" value="Unassembled WGS sequence"/>
</dbReference>
<evidence type="ECO:0000256" key="3">
    <source>
        <dbReference type="ARBA" id="ARBA00023125"/>
    </source>
</evidence>
<feature type="domain" description="WRKY" evidence="7">
    <location>
        <begin position="99"/>
        <end position="125"/>
    </location>
</feature>
<evidence type="ECO:0000256" key="4">
    <source>
        <dbReference type="ARBA" id="ARBA00023163"/>
    </source>
</evidence>
<reference evidence="8" key="1">
    <citation type="submission" date="2020-07" db="EMBL/GenBank/DDBJ databases">
        <title>Genome sequence and genetic diversity analysis of an under-domesticated orphan crop, white fonio (Digitaria exilis).</title>
        <authorList>
            <person name="Bennetzen J.L."/>
            <person name="Chen S."/>
            <person name="Ma X."/>
            <person name="Wang X."/>
            <person name="Yssel A.E.J."/>
            <person name="Chaluvadi S.R."/>
            <person name="Johnson M."/>
            <person name="Gangashetty P."/>
            <person name="Hamidou F."/>
            <person name="Sanogo M.D."/>
            <person name="Zwaenepoel A."/>
            <person name="Wallace J."/>
            <person name="Van De Peer Y."/>
            <person name="Van Deynze A."/>
        </authorList>
    </citation>
    <scope>NUCLEOTIDE SEQUENCE</scope>
    <source>
        <tissue evidence="8">Leaves</tissue>
    </source>
</reference>
<dbReference type="InterPro" id="IPR044810">
    <property type="entry name" value="WRKY_plant"/>
</dbReference>
<dbReference type="InterPro" id="IPR003657">
    <property type="entry name" value="WRKY_dom"/>
</dbReference>
<dbReference type="PANTHER" id="PTHR31221:SF377">
    <property type="entry name" value="WRKY TRANSCRIPTION FACTOR 51-RELATED"/>
    <property type="match status" value="1"/>
</dbReference>
<evidence type="ECO:0000259" key="7">
    <source>
        <dbReference type="PROSITE" id="PS50811"/>
    </source>
</evidence>
<name>A0A835F0Z6_9POAL</name>
<dbReference type="Gene3D" id="2.20.25.80">
    <property type="entry name" value="WRKY domain"/>
    <property type="match status" value="1"/>
</dbReference>
<protein>
    <recommendedName>
        <fullName evidence="7">WRKY domain-containing protein</fullName>
    </recommendedName>
</protein>
<feature type="compositionally biased region" description="Basic and acidic residues" evidence="6">
    <location>
        <begin position="68"/>
        <end position="87"/>
    </location>
</feature>
<evidence type="ECO:0000313" key="9">
    <source>
        <dbReference type="Proteomes" id="UP000636709"/>
    </source>
</evidence>
<evidence type="ECO:0000256" key="1">
    <source>
        <dbReference type="ARBA" id="ARBA00004123"/>
    </source>
</evidence>
<dbReference type="InterPro" id="IPR036576">
    <property type="entry name" value="WRKY_dom_sf"/>
</dbReference>
<sequence>MAASLGLNPEALFSSYSSPFMADYAPASFPAANNATVDAAAFLAELDGLHDQFEYSPAPIFTTGAGAGDDRNEKKIRWCGGGDEKRPRSSGRIGFRTRSEVEILDDGFKWRKYGKKAVKNSPNPR</sequence>
<keyword evidence="9" id="KW-1185">Reference proteome</keyword>
<keyword evidence="5" id="KW-0539">Nucleus</keyword>
<dbReference type="PROSITE" id="PS50811">
    <property type="entry name" value="WRKY"/>
    <property type="match status" value="1"/>
</dbReference>
<gene>
    <name evidence="8" type="ORF">HU200_020652</name>
</gene>
<keyword evidence="4" id="KW-0804">Transcription</keyword>
<comment type="caution">
    <text evidence="8">The sequence shown here is derived from an EMBL/GenBank/DDBJ whole genome shotgun (WGS) entry which is preliminary data.</text>
</comment>
<evidence type="ECO:0000256" key="5">
    <source>
        <dbReference type="ARBA" id="ARBA00023242"/>
    </source>
</evidence>
<evidence type="ECO:0000256" key="2">
    <source>
        <dbReference type="ARBA" id="ARBA00023015"/>
    </source>
</evidence>
<dbReference type="Pfam" id="PF03106">
    <property type="entry name" value="WRKY"/>
    <property type="match status" value="1"/>
</dbReference>
<evidence type="ECO:0000256" key="6">
    <source>
        <dbReference type="SAM" id="MobiDB-lite"/>
    </source>
</evidence>
<dbReference type="GO" id="GO:0005634">
    <property type="term" value="C:nucleus"/>
    <property type="evidence" value="ECO:0007669"/>
    <property type="project" value="UniProtKB-SubCell"/>
</dbReference>
<dbReference type="AlphaFoldDB" id="A0A835F0Z6"/>
<keyword evidence="2" id="KW-0805">Transcription regulation</keyword>
<dbReference type="OrthoDB" id="693960at2759"/>
<organism evidence="8 9">
    <name type="scientific">Digitaria exilis</name>
    <dbReference type="NCBI Taxonomy" id="1010633"/>
    <lineage>
        <taxon>Eukaryota</taxon>
        <taxon>Viridiplantae</taxon>
        <taxon>Streptophyta</taxon>
        <taxon>Embryophyta</taxon>
        <taxon>Tracheophyta</taxon>
        <taxon>Spermatophyta</taxon>
        <taxon>Magnoliopsida</taxon>
        <taxon>Liliopsida</taxon>
        <taxon>Poales</taxon>
        <taxon>Poaceae</taxon>
        <taxon>PACMAD clade</taxon>
        <taxon>Panicoideae</taxon>
        <taxon>Panicodae</taxon>
        <taxon>Paniceae</taxon>
        <taxon>Anthephorinae</taxon>
        <taxon>Digitaria</taxon>
    </lineage>
</organism>
<comment type="subcellular location">
    <subcellularLocation>
        <location evidence="1">Nucleus</location>
    </subcellularLocation>
</comment>
<accession>A0A835F0Z6</accession>
<proteinExistence type="predicted"/>
<keyword evidence="3" id="KW-0238">DNA-binding</keyword>
<feature type="region of interest" description="Disordered" evidence="6">
    <location>
        <begin position="61"/>
        <end position="92"/>
    </location>
</feature>
<dbReference type="SUPFAM" id="SSF118290">
    <property type="entry name" value="WRKY DNA-binding domain"/>
    <property type="match status" value="1"/>
</dbReference>
<dbReference type="EMBL" id="JACEFO010001655">
    <property type="protein sequence ID" value="KAF8724936.1"/>
    <property type="molecule type" value="Genomic_DNA"/>
</dbReference>
<evidence type="ECO:0000313" key="8">
    <source>
        <dbReference type="EMBL" id="KAF8724936.1"/>
    </source>
</evidence>
<dbReference type="PANTHER" id="PTHR31221">
    <property type="entry name" value="WRKY TRANSCRIPTION FACTOR PROTEIN 1-RELATED"/>
    <property type="match status" value="1"/>
</dbReference>